<keyword evidence="1" id="KW-1133">Transmembrane helix</keyword>
<comment type="caution">
    <text evidence="2">The sequence shown here is derived from an EMBL/GenBank/DDBJ whole genome shotgun (WGS) entry which is preliminary data.</text>
</comment>
<dbReference type="Proteomes" id="UP001174909">
    <property type="component" value="Unassembled WGS sequence"/>
</dbReference>
<reference evidence="2" key="1">
    <citation type="submission" date="2023-03" db="EMBL/GenBank/DDBJ databases">
        <authorList>
            <person name="Steffen K."/>
            <person name="Cardenas P."/>
        </authorList>
    </citation>
    <scope>NUCLEOTIDE SEQUENCE</scope>
</reference>
<evidence type="ECO:0000256" key="1">
    <source>
        <dbReference type="SAM" id="Phobius"/>
    </source>
</evidence>
<name>A0AA35WXY6_GEOBA</name>
<gene>
    <name evidence="2" type="ORF">GBAR_LOCUS17357</name>
</gene>
<keyword evidence="1" id="KW-0812">Transmembrane</keyword>
<dbReference type="EMBL" id="CASHTH010002488">
    <property type="protein sequence ID" value="CAI8030627.1"/>
    <property type="molecule type" value="Genomic_DNA"/>
</dbReference>
<protein>
    <submittedName>
        <fullName evidence="2">Uncharacterized protein</fullName>
    </submittedName>
</protein>
<sequence>MGDFNVNATILFAIMGFQGLLVVTMLVAVLRLSSVVGRLEGRIDGIWEELRNIRQEVAGREQVAGLREQVAGLREQVAENRGLLRALHERVDLVLRHRHDDQSGAVMLTPAEPVPDPAAD</sequence>
<evidence type="ECO:0000313" key="3">
    <source>
        <dbReference type="Proteomes" id="UP001174909"/>
    </source>
</evidence>
<proteinExistence type="predicted"/>
<organism evidence="2 3">
    <name type="scientific">Geodia barretti</name>
    <name type="common">Barrett's horny sponge</name>
    <dbReference type="NCBI Taxonomy" id="519541"/>
    <lineage>
        <taxon>Eukaryota</taxon>
        <taxon>Metazoa</taxon>
        <taxon>Porifera</taxon>
        <taxon>Demospongiae</taxon>
        <taxon>Heteroscleromorpha</taxon>
        <taxon>Tetractinellida</taxon>
        <taxon>Astrophorina</taxon>
        <taxon>Geodiidae</taxon>
        <taxon>Geodia</taxon>
    </lineage>
</organism>
<feature type="transmembrane region" description="Helical" evidence="1">
    <location>
        <begin position="6"/>
        <end position="30"/>
    </location>
</feature>
<keyword evidence="3" id="KW-1185">Reference proteome</keyword>
<evidence type="ECO:0000313" key="2">
    <source>
        <dbReference type="EMBL" id="CAI8030627.1"/>
    </source>
</evidence>
<dbReference type="AlphaFoldDB" id="A0AA35WXY6"/>
<keyword evidence="1" id="KW-0472">Membrane</keyword>
<accession>A0AA35WXY6</accession>